<sequence>MARCTKWCFTLAGRDGKLVIFRWASGDSAGIHHGHRKAADQRTLAANNSRGLDQGFNEDKLLFVQTSSHRIT</sequence>
<dbReference type="AlphaFoldDB" id="A0A1I7Y9A6"/>
<evidence type="ECO:0000313" key="2">
    <source>
        <dbReference type="WBParaSite" id="L893_g14058.t1"/>
    </source>
</evidence>
<evidence type="ECO:0000313" key="1">
    <source>
        <dbReference type="Proteomes" id="UP000095287"/>
    </source>
</evidence>
<reference evidence="2" key="1">
    <citation type="submission" date="2016-11" db="UniProtKB">
        <authorList>
            <consortium name="WormBaseParasite"/>
        </authorList>
    </citation>
    <scope>IDENTIFICATION</scope>
</reference>
<dbReference type="WBParaSite" id="L893_g14058.t1">
    <property type="protein sequence ID" value="L893_g14058.t1"/>
    <property type="gene ID" value="L893_g14058"/>
</dbReference>
<keyword evidence="1" id="KW-1185">Reference proteome</keyword>
<organism evidence="1 2">
    <name type="scientific">Steinernema glaseri</name>
    <dbReference type="NCBI Taxonomy" id="37863"/>
    <lineage>
        <taxon>Eukaryota</taxon>
        <taxon>Metazoa</taxon>
        <taxon>Ecdysozoa</taxon>
        <taxon>Nematoda</taxon>
        <taxon>Chromadorea</taxon>
        <taxon>Rhabditida</taxon>
        <taxon>Tylenchina</taxon>
        <taxon>Panagrolaimomorpha</taxon>
        <taxon>Strongyloidoidea</taxon>
        <taxon>Steinernematidae</taxon>
        <taxon>Steinernema</taxon>
    </lineage>
</organism>
<dbReference type="Proteomes" id="UP000095287">
    <property type="component" value="Unplaced"/>
</dbReference>
<proteinExistence type="predicted"/>
<name>A0A1I7Y9A6_9BILA</name>
<accession>A0A1I7Y9A6</accession>
<protein>
    <submittedName>
        <fullName evidence="2">DOMON domain-containing protein</fullName>
    </submittedName>
</protein>